<feature type="transmembrane region" description="Helical" evidence="9">
    <location>
        <begin position="6"/>
        <end position="22"/>
    </location>
</feature>
<evidence type="ECO:0000313" key="11">
    <source>
        <dbReference type="EMBL" id="PMC61369.1"/>
    </source>
</evidence>
<feature type="compositionally biased region" description="Low complexity" evidence="8">
    <location>
        <begin position="422"/>
        <end position="448"/>
    </location>
</feature>
<evidence type="ECO:0000256" key="2">
    <source>
        <dbReference type="ARBA" id="ARBA00005346"/>
    </source>
</evidence>
<keyword evidence="4 7" id="KW-0812">Transmembrane</keyword>
<feature type="transmembrane region" description="Helical" evidence="9">
    <location>
        <begin position="348"/>
        <end position="367"/>
    </location>
</feature>
<dbReference type="InterPro" id="IPR001750">
    <property type="entry name" value="ND/Mrp_TM"/>
</dbReference>
<dbReference type="RefSeq" id="WP_102214389.1">
    <property type="nucleotide sequence ID" value="NZ_PNHF01000031.1"/>
</dbReference>
<feature type="transmembrane region" description="Helical" evidence="9">
    <location>
        <begin position="591"/>
        <end position="609"/>
    </location>
</feature>
<evidence type="ECO:0000256" key="4">
    <source>
        <dbReference type="ARBA" id="ARBA00022692"/>
    </source>
</evidence>
<evidence type="ECO:0000259" key="10">
    <source>
        <dbReference type="Pfam" id="PF00361"/>
    </source>
</evidence>
<comment type="similarity">
    <text evidence="2">Belongs to the CPA3 antiporters (TC 2.A.63) subunit D family.</text>
</comment>
<feature type="transmembrane region" description="Helical" evidence="9">
    <location>
        <begin position="499"/>
        <end position="517"/>
    </location>
</feature>
<feature type="transmembrane region" description="Helical" evidence="9">
    <location>
        <begin position="68"/>
        <end position="86"/>
    </location>
</feature>
<dbReference type="InterPro" id="IPR050586">
    <property type="entry name" value="CPA3_Na-H_Antiporter_D"/>
</dbReference>
<reference evidence="11 12" key="1">
    <citation type="submission" date="2017-09" db="EMBL/GenBank/DDBJ databases">
        <title>Bacterial strain isolated from the female urinary microbiota.</title>
        <authorList>
            <person name="Thomas-White K."/>
            <person name="Kumar N."/>
            <person name="Forster S."/>
            <person name="Putonti C."/>
            <person name="Lawley T."/>
            <person name="Wolfe A.J."/>
        </authorList>
    </citation>
    <scope>NUCLEOTIDE SEQUENCE [LARGE SCALE GENOMIC DNA]</scope>
    <source>
        <strain evidence="11 12">UMB0908</strain>
    </source>
</reference>
<comment type="caution">
    <text evidence="11">The sequence shown here is derived from an EMBL/GenBank/DDBJ whole genome shotgun (WGS) entry which is preliminary data.</text>
</comment>
<dbReference type="GO" id="GO:0005886">
    <property type="term" value="C:plasma membrane"/>
    <property type="evidence" value="ECO:0007669"/>
    <property type="project" value="UniProtKB-SubCell"/>
</dbReference>
<proteinExistence type="inferred from homology"/>
<feature type="transmembrane region" description="Helical" evidence="9">
    <location>
        <begin position="258"/>
        <end position="276"/>
    </location>
</feature>
<feature type="domain" description="NADH:quinone oxidoreductase/Mrp antiporter transmembrane" evidence="10">
    <location>
        <begin position="114"/>
        <end position="372"/>
    </location>
</feature>
<evidence type="ECO:0000256" key="7">
    <source>
        <dbReference type="RuleBase" id="RU000320"/>
    </source>
</evidence>
<dbReference type="PANTHER" id="PTHR42703">
    <property type="entry name" value="NADH DEHYDROGENASE"/>
    <property type="match status" value="1"/>
</dbReference>
<evidence type="ECO:0000256" key="3">
    <source>
        <dbReference type="ARBA" id="ARBA00022475"/>
    </source>
</evidence>
<dbReference type="GO" id="GO:0008137">
    <property type="term" value="F:NADH dehydrogenase (ubiquinone) activity"/>
    <property type="evidence" value="ECO:0007669"/>
    <property type="project" value="InterPro"/>
</dbReference>
<dbReference type="PRINTS" id="PR01437">
    <property type="entry name" value="NUOXDRDTASE4"/>
</dbReference>
<dbReference type="GO" id="GO:0042773">
    <property type="term" value="P:ATP synthesis coupled electron transport"/>
    <property type="evidence" value="ECO:0007669"/>
    <property type="project" value="InterPro"/>
</dbReference>
<dbReference type="Proteomes" id="UP000235363">
    <property type="component" value="Unassembled WGS sequence"/>
</dbReference>
<evidence type="ECO:0000256" key="1">
    <source>
        <dbReference type="ARBA" id="ARBA00004651"/>
    </source>
</evidence>
<dbReference type="Pfam" id="PF00361">
    <property type="entry name" value="Proton_antipo_M"/>
    <property type="match status" value="1"/>
</dbReference>
<comment type="subcellular location">
    <subcellularLocation>
        <location evidence="1">Cell membrane</location>
        <topology evidence="1">Multi-pass membrane protein</topology>
    </subcellularLocation>
    <subcellularLocation>
        <location evidence="7">Membrane</location>
        <topology evidence="7">Multi-pass membrane protein</topology>
    </subcellularLocation>
</comment>
<gene>
    <name evidence="11" type="ORF">CJ204_11305</name>
</gene>
<protein>
    <recommendedName>
        <fullName evidence="10">NADH:quinone oxidoreductase/Mrp antiporter transmembrane domain-containing protein</fullName>
    </recommendedName>
</protein>
<keyword evidence="5 9" id="KW-1133">Transmembrane helix</keyword>
<feature type="transmembrane region" description="Helical" evidence="9">
    <location>
        <begin position="311"/>
        <end position="336"/>
    </location>
</feature>
<feature type="transmembrane region" description="Helical" evidence="9">
    <location>
        <begin position="387"/>
        <end position="408"/>
    </location>
</feature>
<feature type="region of interest" description="Disordered" evidence="8">
    <location>
        <begin position="418"/>
        <end position="448"/>
    </location>
</feature>
<accession>A0A2N6SWE0</accession>
<evidence type="ECO:0000256" key="5">
    <source>
        <dbReference type="ARBA" id="ARBA00022989"/>
    </source>
</evidence>
<feature type="transmembrane region" description="Helical" evidence="9">
    <location>
        <begin position="98"/>
        <end position="114"/>
    </location>
</feature>
<dbReference type="AlphaFoldDB" id="A0A2N6SWE0"/>
<feature type="transmembrane region" description="Helical" evidence="9">
    <location>
        <begin position="283"/>
        <end position="305"/>
    </location>
</feature>
<feature type="transmembrane region" description="Helical" evidence="9">
    <location>
        <begin position="226"/>
        <end position="246"/>
    </location>
</feature>
<dbReference type="EMBL" id="PNHF01000031">
    <property type="protein sequence ID" value="PMC61369.1"/>
    <property type="molecule type" value="Genomic_DNA"/>
</dbReference>
<evidence type="ECO:0000256" key="6">
    <source>
        <dbReference type="ARBA" id="ARBA00023136"/>
    </source>
</evidence>
<organism evidence="11 12">
    <name type="scientific">Corynebacterium xerosis</name>
    <dbReference type="NCBI Taxonomy" id="1725"/>
    <lineage>
        <taxon>Bacteria</taxon>
        <taxon>Bacillati</taxon>
        <taxon>Actinomycetota</taxon>
        <taxon>Actinomycetes</taxon>
        <taxon>Mycobacteriales</taxon>
        <taxon>Corynebacteriaceae</taxon>
        <taxon>Corynebacterium</taxon>
    </lineage>
</organism>
<keyword evidence="3" id="KW-1003">Cell membrane</keyword>
<feature type="transmembrane region" description="Helical" evidence="9">
    <location>
        <begin position="466"/>
        <end position="487"/>
    </location>
</feature>
<feature type="transmembrane region" description="Helical" evidence="9">
    <location>
        <begin position="149"/>
        <end position="172"/>
    </location>
</feature>
<feature type="transmembrane region" description="Helical" evidence="9">
    <location>
        <begin position="120"/>
        <end position="137"/>
    </location>
</feature>
<dbReference type="PANTHER" id="PTHR42703:SF1">
    <property type="entry name" value="NA(+)_H(+) ANTIPORTER SUBUNIT D1"/>
    <property type="match status" value="1"/>
</dbReference>
<evidence type="ECO:0000256" key="8">
    <source>
        <dbReference type="SAM" id="MobiDB-lite"/>
    </source>
</evidence>
<evidence type="ECO:0000256" key="9">
    <source>
        <dbReference type="SAM" id="Phobius"/>
    </source>
</evidence>
<feature type="transmembrane region" description="Helical" evidence="9">
    <location>
        <begin position="192"/>
        <end position="214"/>
    </location>
</feature>
<dbReference type="InterPro" id="IPR003918">
    <property type="entry name" value="NADH_UbQ_OxRdtase"/>
</dbReference>
<sequence length="612" mass="61961">MSVLLWLGPVLLPVLAAVLLAARPGPRTSWLLVAAPAPAAVLALLGEALPALRLDWLLLGVQPGVDDVGRLLLLLTALVWAAAGAYSRAEVEQHRGYAVLWMLALTGNVGLIVATDVVTFYSAFVVMTFAAYGLVVHTRTDAARRAGRVYVVLAVIGETLLLGALLLAVSEAPGLCLDDVAATVATSDHRDLLIGLLLAGFGIKAGVIGLHVWLPLAHPAAPFPASAALSGAMIKAGLVGWVRLLPAGEAALVSWSDVVIVADVLTAFAGVALGLTQRDPKVVLAYSSVSQMGFLTVLVGVALRVPEAVPVALAGAAVYALHHGLAKAALFLGVGLVRRTASRRTHRVLLVGMVLAAASLAGLPATSGAVAKGWVKHGLELAAVGDAVGLALSLAAAGTTVLMVRLLLLVPGWSAHGTAARPGPGTSGVTPSGTATGTASGTATGTATGTVTGTVTGTAGTSLVPWLLLLAAVVAATAVLPVRVLAAVDAPTGVVGWDATWPVLLGLALAALARAVARRRTLPVLPVPAGDLVVTCERGAALLRQGVVSGGTIGARAVRSVAVTTAGPARWARDRQVLLDRMEAWTTRRSTGAAMAALVTLALLLRLTLPGQ</sequence>
<evidence type="ECO:0000313" key="12">
    <source>
        <dbReference type="Proteomes" id="UP000235363"/>
    </source>
</evidence>
<keyword evidence="6 9" id="KW-0472">Membrane</keyword>
<feature type="transmembrane region" description="Helical" evidence="9">
    <location>
        <begin position="29"/>
        <end position="48"/>
    </location>
</feature>
<name>A0A2N6SWE0_9CORY</name>